<name>A0A164Z5S1_9CRUS</name>
<protein>
    <submittedName>
        <fullName evidence="2">Uncharacterized protein</fullName>
    </submittedName>
</protein>
<proteinExistence type="predicted"/>
<keyword evidence="3" id="KW-1185">Reference proteome</keyword>
<keyword evidence="1" id="KW-0812">Transmembrane</keyword>
<gene>
    <name evidence="2" type="ORF">APZ42_018375</name>
</gene>
<dbReference type="Proteomes" id="UP000076858">
    <property type="component" value="Unassembled WGS sequence"/>
</dbReference>
<keyword evidence="1" id="KW-1133">Transmembrane helix</keyword>
<comment type="caution">
    <text evidence="2">The sequence shown here is derived from an EMBL/GenBank/DDBJ whole genome shotgun (WGS) entry which is preliminary data.</text>
</comment>
<evidence type="ECO:0000256" key="1">
    <source>
        <dbReference type="SAM" id="Phobius"/>
    </source>
</evidence>
<sequence length="123" mass="14599">MGIDDETLAFRWIFLEKQNPFASKFAEDYETTYIMGDEKGERKKKQINRINNPVEPEVTPIIITFSYCCYFVFLLFYKQKRVKKEEEPLEKIQNPSVELPARWLCPFPTNCQRGGRGRAQFFT</sequence>
<evidence type="ECO:0000313" key="3">
    <source>
        <dbReference type="Proteomes" id="UP000076858"/>
    </source>
</evidence>
<evidence type="ECO:0000313" key="2">
    <source>
        <dbReference type="EMBL" id="KZS15970.1"/>
    </source>
</evidence>
<accession>A0A164Z5S1</accession>
<feature type="transmembrane region" description="Helical" evidence="1">
    <location>
        <begin position="58"/>
        <end position="77"/>
    </location>
</feature>
<organism evidence="2 3">
    <name type="scientific">Daphnia magna</name>
    <dbReference type="NCBI Taxonomy" id="35525"/>
    <lineage>
        <taxon>Eukaryota</taxon>
        <taxon>Metazoa</taxon>
        <taxon>Ecdysozoa</taxon>
        <taxon>Arthropoda</taxon>
        <taxon>Crustacea</taxon>
        <taxon>Branchiopoda</taxon>
        <taxon>Diplostraca</taxon>
        <taxon>Cladocera</taxon>
        <taxon>Anomopoda</taxon>
        <taxon>Daphniidae</taxon>
        <taxon>Daphnia</taxon>
    </lineage>
</organism>
<dbReference type="AlphaFoldDB" id="A0A164Z5S1"/>
<dbReference type="EMBL" id="LRGB01000781">
    <property type="protein sequence ID" value="KZS15970.1"/>
    <property type="molecule type" value="Genomic_DNA"/>
</dbReference>
<reference evidence="2 3" key="1">
    <citation type="submission" date="2016-03" db="EMBL/GenBank/DDBJ databases">
        <title>EvidentialGene: Evidence-directed Construction of Genes on Genomes.</title>
        <authorList>
            <person name="Gilbert D.G."/>
            <person name="Choi J.-H."/>
            <person name="Mockaitis K."/>
            <person name="Colbourne J."/>
            <person name="Pfrender M."/>
        </authorList>
    </citation>
    <scope>NUCLEOTIDE SEQUENCE [LARGE SCALE GENOMIC DNA]</scope>
    <source>
        <strain evidence="2 3">Xinb3</strain>
        <tissue evidence="2">Complete organism</tissue>
    </source>
</reference>
<keyword evidence="1" id="KW-0472">Membrane</keyword>